<evidence type="ECO:0000313" key="1">
    <source>
        <dbReference type="EMBL" id="GIG86262.1"/>
    </source>
</evidence>
<dbReference type="Proteomes" id="UP000646749">
    <property type="component" value="Unassembled WGS sequence"/>
</dbReference>
<evidence type="ECO:0008006" key="3">
    <source>
        <dbReference type="Google" id="ProtNLM"/>
    </source>
</evidence>
<dbReference type="EMBL" id="BONW01000004">
    <property type="protein sequence ID" value="GIG86262.1"/>
    <property type="molecule type" value="Genomic_DNA"/>
</dbReference>
<proteinExistence type="predicted"/>
<accession>A0ABQ4DUX8</accession>
<reference evidence="1 2" key="1">
    <citation type="submission" date="2021-01" db="EMBL/GenBank/DDBJ databases">
        <title>Whole genome shotgun sequence of Plantactinospora endophytica NBRC 110450.</title>
        <authorList>
            <person name="Komaki H."/>
            <person name="Tamura T."/>
        </authorList>
    </citation>
    <scope>NUCLEOTIDE SEQUENCE [LARGE SCALE GENOMIC DNA]</scope>
    <source>
        <strain evidence="1 2">NBRC 110450</strain>
    </source>
</reference>
<name>A0ABQ4DUX8_9ACTN</name>
<organism evidence="1 2">
    <name type="scientific">Plantactinospora endophytica</name>
    <dbReference type="NCBI Taxonomy" id="673535"/>
    <lineage>
        <taxon>Bacteria</taxon>
        <taxon>Bacillati</taxon>
        <taxon>Actinomycetota</taxon>
        <taxon>Actinomycetes</taxon>
        <taxon>Micromonosporales</taxon>
        <taxon>Micromonosporaceae</taxon>
        <taxon>Plantactinospora</taxon>
    </lineage>
</organism>
<keyword evidence="2" id="KW-1185">Reference proteome</keyword>
<dbReference type="RefSeq" id="WP_203864910.1">
    <property type="nucleotide sequence ID" value="NZ_BONW01000004.1"/>
</dbReference>
<dbReference type="SUPFAM" id="SSF56059">
    <property type="entry name" value="Glutathione synthetase ATP-binding domain-like"/>
    <property type="match status" value="1"/>
</dbReference>
<comment type="caution">
    <text evidence="1">The sequence shown here is derived from an EMBL/GenBank/DDBJ whole genome shotgun (WGS) entry which is preliminary data.</text>
</comment>
<protein>
    <recommendedName>
        <fullName evidence="3">Circularly permuted type 2 ATP-grasp protein</fullName>
    </recommendedName>
</protein>
<sequence length="462" mass="50658">MKLLAKLNGVLRGDEGVAVTALADLQRELRAVAAMQPRPDDWIPLATVPVLLDHADAETLGEAARMLTTAVRDDPAVALYGDLDTAMRELRTPAALWPFIRAEIPYEVVVTRSDFLLGPGGWQANEINVCAGLGGLRVDDYDACVYRQPLLRNFLAAHGYQARSPMDALARAVHRRCEKLGGGSGRPLLAVVDWEGFDVSYRQDHLGIAELYAARGFETVVCHHRELRYQHGRLWVHGRPVDVVHREFLLEDMPQDPDSALPVLAAAVEGAIVLATGFRAEWQGQKIGFGLLHQAAGRGLLPPDTVEFVRRRIPPTWLLTPELLAEPDSPLPARTDLVLKPSIGSMSQGVRLGADMGDDEFRTVLGEAAANVDDPHVLQRLIPPVTVPFPHLNDARDTLSFPDSQLSIGWFVVDDEPAGAWSKVCPRSFPTVINYWNEGQFGSVWHPVVPAGPPEADGGTRW</sequence>
<evidence type="ECO:0000313" key="2">
    <source>
        <dbReference type="Proteomes" id="UP000646749"/>
    </source>
</evidence>
<gene>
    <name evidence="1" type="ORF">Pen02_11980</name>
</gene>